<gene>
    <name evidence="2" type="ORF">SteCoe_12613</name>
</gene>
<accession>A0A1R2CAE3</accession>
<evidence type="ECO:0000256" key="1">
    <source>
        <dbReference type="SAM" id="MobiDB-lite"/>
    </source>
</evidence>
<dbReference type="AlphaFoldDB" id="A0A1R2CAE3"/>
<feature type="region of interest" description="Disordered" evidence="1">
    <location>
        <begin position="234"/>
        <end position="255"/>
    </location>
</feature>
<organism evidence="2 3">
    <name type="scientific">Stentor coeruleus</name>
    <dbReference type="NCBI Taxonomy" id="5963"/>
    <lineage>
        <taxon>Eukaryota</taxon>
        <taxon>Sar</taxon>
        <taxon>Alveolata</taxon>
        <taxon>Ciliophora</taxon>
        <taxon>Postciliodesmatophora</taxon>
        <taxon>Heterotrichea</taxon>
        <taxon>Heterotrichida</taxon>
        <taxon>Stentoridae</taxon>
        <taxon>Stentor</taxon>
    </lineage>
</organism>
<reference evidence="2 3" key="1">
    <citation type="submission" date="2016-11" db="EMBL/GenBank/DDBJ databases">
        <title>The macronuclear genome of Stentor coeruleus: a giant cell with tiny introns.</title>
        <authorList>
            <person name="Slabodnick M."/>
            <person name="Ruby J.G."/>
            <person name="Reiff S.B."/>
            <person name="Swart E.C."/>
            <person name="Gosai S."/>
            <person name="Prabakaran S."/>
            <person name="Witkowska E."/>
            <person name="Larue G.E."/>
            <person name="Fisher S."/>
            <person name="Freeman R.M."/>
            <person name="Gunawardena J."/>
            <person name="Chu W."/>
            <person name="Stover N.A."/>
            <person name="Gregory B.D."/>
            <person name="Nowacki M."/>
            <person name="Derisi J."/>
            <person name="Roy S.W."/>
            <person name="Marshall W.F."/>
            <person name="Sood P."/>
        </authorList>
    </citation>
    <scope>NUCLEOTIDE SEQUENCE [LARGE SCALE GENOMIC DNA]</scope>
    <source>
        <strain evidence="2">WM001</strain>
    </source>
</reference>
<feature type="compositionally biased region" description="Basic and acidic residues" evidence="1">
    <location>
        <begin position="245"/>
        <end position="255"/>
    </location>
</feature>
<dbReference type="EMBL" id="MPUH01000220">
    <property type="protein sequence ID" value="OMJ85978.1"/>
    <property type="molecule type" value="Genomic_DNA"/>
</dbReference>
<dbReference type="Proteomes" id="UP000187209">
    <property type="component" value="Unassembled WGS sequence"/>
</dbReference>
<protein>
    <submittedName>
        <fullName evidence="2">Uncharacterized protein</fullName>
    </submittedName>
</protein>
<keyword evidence="3" id="KW-1185">Reference proteome</keyword>
<sequence length="255" mass="29261">MCHLNISNTSDSTTNIEGVNEESLNVLTSQIQGFCGNQNCLMAQAMMSLVTSQMKTLQELESLVKMFSETENFVMKKPLLEKNPEEKEKEKDLPLYTVIDDDWIFNDEIRYTMMLKMVKDVPKLVCKNKAFSIELKIVDVDGNEKHLPEPVLFKVLLFTNENHPNLLTYNSSGERILRGTLEIESQFHILFRKILLKEVSSHTPSGFFCLVVLPQNSENIKPLVIRNIKVKSQIRNNNGTKKPKTRENDNKPEIS</sequence>
<proteinExistence type="predicted"/>
<comment type="caution">
    <text evidence="2">The sequence shown here is derived from an EMBL/GenBank/DDBJ whole genome shotgun (WGS) entry which is preliminary data.</text>
</comment>
<evidence type="ECO:0000313" key="2">
    <source>
        <dbReference type="EMBL" id="OMJ85978.1"/>
    </source>
</evidence>
<evidence type="ECO:0000313" key="3">
    <source>
        <dbReference type="Proteomes" id="UP000187209"/>
    </source>
</evidence>
<name>A0A1R2CAE3_9CILI</name>